<protein>
    <submittedName>
        <fullName evidence="6">Alpha/beta fold hydrolase</fullName>
    </submittedName>
</protein>
<dbReference type="PANTHER" id="PTHR36837">
    <property type="entry name" value="POLY(3-HYDROXYALKANOATE) POLYMERASE SUBUNIT PHAC"/>
    <property type="match status" value="1"/>
</dbReference>
<dbReference type="InterPro" id="IPR010941">
    <property type="entry name" value="PhaC_N"/>
</dbReference>
<dbReference type="Proteomes" id="UP001302429">
    <property type="component" value="Chromosome"/>
</dbReference>
<dbReference type="GO" id="GO:0016746">
    <property type="term" value="F:acyltransferase activity"/>
    <property type="evidence" value="ECO:0007669"/>
    <property type="project" value="UniProtKB-KW"/>
</dbReference>
<evidence type="ECO:0000313" key="7">
    <source>
        <dbReference type="Proteomes" id="UP001302429"/>
    </source>
</evidence>
<evidence type="ECO:0000259" key="5">
    <source>
        <dbReference type="Pfam" id="PF12551"/>
    </source>
</evidence>
<sequence>MSGSDGSLVRNKEGRADNGPEPDLQPAGETAYPIDRILQANLSKFTGGVSPITMSMAFFDWAGHLALSPSKLMEFQQEAAKSAIARSVALRESGADQEKERHKSKDRRFKDPAWQKWPYSFYAESFLRASEELENATQDIRGVSEHHENIVNFMGRQMLDLFSPANYPWSNPKVVNKAIESRGQNFIQGTQNFIADYIQLFSDQTGLPKEDFQVGQSVACTPGKVIFRNRLIELIQYAPQSDTVQAEPILIVPAWIMKYYILDLSPHNSLVDYLVKQGHTVFIISWKNPGADDRDLAFEDYLNLGVLEAVKAVQAIVPDQKINAAGYCLGGTLLMMAAAYLERQQNSAFNTLSLFAAQADFEEAGELMLFVDDSQLAFLEDVMWTQGYLDKSQMAGAFSLLRSNDLIWSKMVNEYLLGKRDQPNDLMAWNADATRMPYKMHSEYLHSLYLNNDLSEGRFKVNGQTITLTDTEQDIFAVGTVKDHVAPWQSVYKLHLYTDTQVTFVLTTGGHNAGIISEPGRKNRSYQVAVHNPESTYLAPEKWQEQSPSKQGSWWPEWMDWLQARSQKPKTKPPEIGDGRDYRVLCDAPGTYVFES</sequence>
<dbReference type="InterPro" id="IPR022211">
    <property type="entry name" value="PHBC_N"/>
</dbReference>
<dbReference type="Pfam" id="PF07167">
    <property type="entry name" value="PhaC_N"/>
    <property type="match status" value="1"/>
</dbReference>
<dbReference type="KEGG" id="acoa:RB602_10535"/>
<dbReference type="InterPro" id="IPR029058">
    <property type="entry name" value="AB_hydrolase_fold"/>
</dbReference>
<name>A0AA97F6Q6_9SPHN</name>
<dbReference type="PANTHER" id="PTHR36837:SF5">
    <property type="entry name" value="POLY-3-HYDROXYBUTYRATE SYNTHASE"/>
    <property type="match status" value="1"/>
</dbReference>
<evidence type="ECO:0000256" key="3">
    <source>
        <dbReference type="SAM" id="MobiDB-lite"/>
    </source>
</evidence>
<dbReference type="InterPro" id="IPR051321">
    <property type="entry name" value="PHA/PHB_synthase"/>
</dbReference>
<evidence type="ECO:0000256" key="1">
    <source>
        <dbReference type="ARBA" id="ARBA00022679"/>
    </source>
</evidence>
<organism evidence="6 7">
    <name type="scientific">Alterisphingorhabdus coralli</name>
    <dbReference type="NCBI Taxonomy" id="3071408"/>
    <lineage>
        <taxon>Bacteria</taxon>
        <taxon>Pseudomonadati</taxon>
        <taxon>Pseudomonadota</taxon>
        <taxon>Alphaproteobacteria</taxon>
        <taxon>Sphingomonadales</taxon>
        <taxon>Sphingomonadaceae</taxon>
        <taxon>Alterisphingorhabdus (ex Yan et al. 2024)</taxon>
    </lineage>
</organism>
<dbReference type="RefSeq" id="WP_317080525.1">
    <property type="nucleotide sequence ID" value="NZ_CP136594.1"/>
</dbReference>
<keyword evidence="1" id="KW-0808">Transferase</keyword>
<dbReference type="EMBL" id="CP136594">
    <property type="protein sequence ID" value="WOE74288.1"/>
    <property type="molecule type" value="Genomic_DNA"/>
</dbReference>
<reference evidence="6 7" key="1">
    <citation type="submission" date="2023-10" db="EMBL/GenBank/DDBJ databases">
        <title>Complete genome sequence of a Sphingomonadaceae bacterium.</title>
        <authorList>
            <person name="Yan C."/>
        </authorList>
    </citation>
    <scope>NUCLEOTIDE SEQUENCE [LARGE SCALE GENOMIC DNA]</scope>
    <source>
        <strain evidence="6 7">SCSIO 66989</strain>
    </source>
</reference>
<evidence type="ECO:0000259" key="4">
    <source>
        <dbReference type="Pfam" id="PF07167"/>
    </source>
</evidence>
<evidence type="ECO:0000313" key="6">
    <source>
        <dbReference type="EMBL" id="WOE74288.1"/>
    </source>
</evidence>
<gene>
    <name evidence="6" type="ORF">RB602_10535</name>
</gene>
<feature type="domain" description="Poly-beta-hydroxybutyrate polymerase N-terminal" evidence="4">
    <location>
        <begin position="105"/>
        <end position="274"/>
    </location>
</feature>
<dbReference type="Pfam" id="PF12551">
    <property type="entry name" value="PHBC_N"/>
    <property type="match status" value="1"/>
</dbReference>
<keyword evidence="2" id="KW-0012">Acyltransferase</keyword>
<feature type="domain" description="Poly-beta-hydroxybutyrate polymerase N-terminal" evidence="5">
    <location>
        <begin position="31"/>
        <end position="71"/>
    </location>
</feature>
<dbReference type="GO" id="GO:0042619">
    <property type="term" value="P:poly-hydroxybutyrate biosynthetic process"/>
    <property type="evidence" value="ECO:0007669"/>
    <property type="project" value="InterPro"/>
</dbReference>
<dbReference type="SUPFAM" id="SSF53474">
    <property type="entry name" value="alpha/beta-Hydrolases"/>
    <property type="match status" value="1"/>
</dbReference>
<keyword evidence="6" id="KW-0378">Hydrolase</keyword>
<dbReference type="GO" id="GO:0016787">
    <property type="term" value="F:hydrolase activity"/>
    <property type="evidence" value="ECO:0007669"/>
    <property type="project" value="UniProtKB-KW"/>
</dbReference>
<proteinExistence type="predicted"/>
<keyword evidence="7" id="KW-1185">Reference proteome</keyword>
<evidence type="ECO:0000256" key="2">
    <source>
        <dbReference type="ARBA" id="ARBA00023315"/>
    </source>
</evidence>
<accession>A0AA97F6Q6</accession>
<feature type="region of interest" description="Disordered" evidence="3">
    <location>
        <begin position="1"/>
        <end position="28"/>
    </location>
</feature>
<dbReference type="Gene3D" id="3.40.50.1820">
    <property type="entry name" value="alpha/beta hydrolase"/>
    <property type="match status" value="1"/>
</dbReference>
<dbReference type="AlphaFoldDB" id="A0AA97F6Q6"/>